<dbReference type="SMART" id="SM00852">
    <property type="entry name" value="MoCF_biosynth"/>
    <property type="match status" value="1"/>
</dbReference>
<proteinExistence type="inferred from homology"/>
<comment type="caution">
    <text evidence="3">The sequence shown here is derived from an EMBL/GenBank/DDBJ whole genome shotgun (WGS) entry which is preliminary data.</text>
</comment>
<name>A0A9P2G8G7_CLOBO</name>
<dbReference type="Gene3D" id="3.30.70.2860">
    <property type="match status" value="1"/>
</dbReference>
<dbReference type="AlphaFoldDB" id="A0A9P2G8G7"/>
<organism evidence="3 4">
    <name type="scientific">Clostridium botulinum D str. 1873</name>
    <dbReference type="NCBI Taxonomy" id="592027"/>
    <lineage>
        <taxon>Bacteria</taxon>
        <taxon>Bacillati</taxon>
        <taxon>Bacillota</taxon>
        <taxon>Clostridia</taxon>
        <taxon>Eubacteriales</taxon>
        <taxon>Clostridiaceae</taxon>
        <taxon>Clostridium</taxon>
    </lineage>
</organism>
<dbReference type="Pfam" id="PF00994">
    <property type="entry name" value="MoCF_biosynth"/>
    <property type="match status" value="1"/>
</dbReference>
<evidence type="ECO:0000313" key="4">
    <source>
        <dbReference type="Proteomes" id="UP000006160"/>
    </source>
</evidence>
<evidence type="ECO:0000256" key="1">
    <source>
        <dbReference type="HAMAP-Rule" id="MF_00226"/>
    </source>
</evidence>
<dbReference type="Pfam" id="PF18146">
    <property type="entry name" value="CinA_KH"/>
    <property type="match status" value="1"/>
</dbReference>
<dbReference type="Gene3D" id="3.90.950.20">
    <property type="entry name" value="CinA-like"/>
    <property type="match status" value="1"/>
</dbReference>
<dbReference type="SUPFAM" id="SSF53218">
    <property type="entry name" value="Molybdenum cofactor biosynthesis proteins"/>
    <property type="match status" value="1"/>
</dbReference>
<dbReference type="Gene3D" id="3.40.980.10">
    <property type="entry name" value="MoaB/Mog-like domain"/>
    <property type="match status" value="1"/>
</dbReference>
<dbReference type="Pfam" id="PF02464">
    <property type="entry name" value="CinA"/>
    <property type="match status" value="1"/>
</dbReference>
<dbReference type="SUPFAM" id="SSF142433">
    <property type="entry name" value="CinA-like"/>
    <property type="match status" value="1"/>
</dbReference>
<evidence type="ECO:0000259" key="2">
    <source>
        <dbReference type="SMART" id="SM00852"/>
    </source>
</evidence>
<dbReference type="PANTHER" id="PTHR13939">
    <property type="entry name" value="NICOTINAMIDE-NUCLEOTIDE AMIDOHYDROLASE PNCC"/>
    <property type="match status" value="1"/>
</dbReference>
<accession>A0A9P2G8G7</accession>
<dbReference type="NCBIfam" id="TIGR00199">
    <property type="entry name" value="PncC_domain"/>
    <property type="match status" value="1"/>
</dbReference>
<dbReference type="PANTHER" id="PTHR13939:SF0">
    <property type="entry name" value="NMN AMIDOHYDROLASE-LIKE PROTEIN YFAY"/>
    <property type="match status" value="1"/>
</dbReference>
<dbReference type="InterPro" id="IPR001453">
    <property type="entry name" value="MoaB/Mog_dom"/>
</dbReference>
<dbReference type="PIRSF" id="PIRSF006728">
    <property type="entry name" value="CinA"/>
    <property type="match status" value="1"/>
</dbReference>
<dbReference type="InterPro" id="IPR050101">
    <property type="entry name" value="CinA"/>
</dbReference>
<gene>
    <name evidence="1" type="primary">cinA</name>
    <name evidence="3" type="ORF">CLG_B2119</name>
</gene>
<dbReference type="InterPro" id="IPR041424">
    <property type="entry name" value="CinA_KH"/>
</dbReference>
<comment type="similarity">
    <text evidence="1">Belongs to the CinA family.</text>
</comment>
<protein>
    <recommendedName>
        <fullName evidence="1">Putative competence-damage inducible protein</fullName>
    </recommendedName>
</protein>
<dbReference type="NCBIfam" id="TIGR00200">
    <property type="entry name" value="cinA_nterm"/>
    <property type="match status" value="1"/>
</dbReference>
<dbReference type="HAMAP" id="MF_00226_B">
    <property type="entry name" value="CinA_B"/>
    <property type="match status" value="1"/>
</dbReference>
<dbReference type="Proteomes" id="UP000006160">
    <property type="component" value="Unassembled WGS sequence"/>
</dbReference>
<dbReference type="RefSeq" id="WP_003374841.1">
    <property type="nucleotide sequence ID" value="NZ_ACSJ01000006.1"/>
</dbReference>
<dbReference type="InterPro" id="IPR008135">
    <property type="entry name" value="Competence-induced_CinA"/>
</dbReference>
<dbReference type="CDD" id="cd00885">
    <property type="entry name" value="cinA"/>
    <property type="match status" value="1"/>
</dbReference>
<sequence>MKAEILAVGTELLLGNIVNTNAQYISKRLADLGIYVYHQSVIGDNAKRLKEAYELAFKRADLVITTGGLGPTKDDLTKEIAFEYLKKDAILHEESFSRIKEFFKKVDRPMGESNKKQAYFPKDAIIMPNNKGTAPGCIIENDKKILAVLPGPPREMKAMFEESLVPYLMKYQNSIFHSKTLRILGIGESSVAEVLDDIIENSKNPTVAPYAKDSEVTLRITAKAKTKDEAEKLILPVENEIKRRLGIAVYADGNVTLEEVIGKMLVDNNITISTVESCTGGLLAGRIVNYPGISSVFNEGMITYSNEGKIKRVKVKKETLEKYGAVSSQTAAEMAEGIAKVTGSNIGISTTGIAGPGGGTKEKPVGLVYVGLYIKGDVKTKELHLVGDRQRVREHAVIRSLEWLRRELIKKGIK</sequence>
<dbReference type="EMBL" id="ACSJ01000006">
    <property type="protein sequence ID" value="EES91906.1"/>
    <property type="molecule type" value="Genomic_DNA"/>
</dbReference>
<dbReference type="InterPro" id="IPR008136">
    <property type="entry name" value="CinA_C"/>
</dbReference>
<dbReference type="InterPro" id="IPR036425">
    <property type="entry name" value="MoaB/Mog-like_dom_sf"/>
</dbReference>
<reference evidence="3 4" key="1">
    <citation type="submission" date="2009-10" db="EMBL/GenBank/DDBJ databases">
        <authorList>
            <person name="Shrivastava S."/>
            <person name="Brinkac L.B."/>
            <person name="Brown J.L."/>
            <person name="Bruce D.B."/>
            <person name="Detter C."/>
            <person name="Green L.D."/>
            <person name="Munk C.A."/>
            <person name="Rogers Y.C."/>
            <person name="Tapia R."/>
            <person name="Saunders E.S."/>
            <person name="Sims D.R."/>
            <person name="Smith L.A."/>
            <person name="Smith T.J."/>
            <person name="Sutton G."/>
            <person name="Brettin T."/>
        </authorList>
    </citation>
    <scope>NUCLEOTIDE SEQUENCE [LARGE SCALE GENOMIC DNA]</scope>
    <source>
        <strain evidence="4">D str. 1873</strain>
    </source>
</reference>
<dbReference type="NCBIfam" id="NF001813">
    <property type="entry name" value="PRK00549.1"/>
    <property type="match status" value="1"/>
</dbReference>
<evidence type="ECO:0000313" key="3">
    <source>
        <dbReference type="EMBL" id="EES91906.1"/>
    </source>
</evidence>
<feature type="domain" description="MoaB/Mog" evidence="2">
    <location>
        <begin position="4"/>
        <end position="171"/>
    </location>
</feature>
<dbReference type="InterPro" id="IPR036653">
    <property type="entry name" value="CinA-like_C"/>
</dbReference>
<dbReference type="NCBIfam" id="TIGR00177">
    <property type="entry name" value="molyb_syn"/>
    <property type="match status" value="1"/>
</dbReference>